<feature type="domain" description="G-protein coupled receptors family 1 profile" evidence="10">
    <location>
        <begin position="51"/>
        <end position="263"/>
    </location>
</feature>
<evidence type="ECO:0000256" key="7">
    <source>
        <dbReference type="ARBA" id="ARBA00023224"/>
    </source>
</evidence>
<keyword evidence="4" id="KW-0297">G-protein coupled receptor</keyword>
<evidence type="ECO:0000256" key="4">
    <source>
        <dbReference type="ARBA" id="ARBA00023040"/>
    </source>
</evidence>
<keyword evidence="12" id="KW-1185">Reference proteome</keyword>
<keyword evidence="6" id="KW-0675">Receptor</keyword>
<dbReference type="PANTHER" id="PTHR24238:SF57">
    <property type="entry name" value="G-PROTEIN COUPLED RECEPTOR 83"/>
    <property type="match status" value="1"/>
</dbReference>
<dbReference type="Proteomes" id="UP001224775">
    <property type="component" value="Unassembled WGS sequence"/>
</dbReference>
<evidence type="ECO:0000256" key="8">
    <source>
        <dbReference type="SAM" id="MobiDB-lite"/>
    </source>
</evidence>
<feature type="transmembrane region" description="Helical" evidence="9">
    <location>
        <begin position="276"/>
        <end position="297"/>
    </location>
</feature>
<evidence type="ECO:0000256" key="6">
    <source>
        <dbReference type="ARBA" id="ARBA00023170"/>
    </source>
</evidence>
<feature type="compositionally biased region" description="Acidic residues" evidence="8">
    <location>
        <begin position="418"/>
        <end position="428"/>
    </location>
</feature>
<dbReference type="GO" id="GO:0005886">
    <property type="term" value="C:plasma membrane"/>
    <property type="evidence" value="ECO:0007669"/>
    <property type="project" value="TreeGrafter"/>
</dbReference>
<dbReference type="CDD" id="cd00637">
    <property type="entry name" value="7tm_classA_rhodopsin-like"/>
    <property type="match status" value="1"/>
</dbReference>
<dbReference type="EMBL" id="JATAAI010000005">
    <property type="protein sequence ID" value="KAK1745676.1"/>
    <property type="molecule type" value="Genomic_DNA"/>
</dbReference>
<dbReference type="AlphaFoldDB" id="A0AAD9DFE4"/>
<keyword evidence="5 9" id="KW-0472">Membrane</keyword>
<keyword evidence="7" id="KW-0807">Transducer</keyword>
<dbReference type="InterPro" id="IPR017452">
    <property type="entry name" value="GPCR_Rhodpsn_7TM"/>
</dbReference>
<name>A0AAD9DFE4_9STRA</name>
<sequence length="698" mass="77406">MPEWNRYDDIRLWDLNENSTRFDEASAAPTDDQLYIQWIGTATIAGVVAFFTFLLMVSILRVREVRNKSFNCYILAVVFPDFQFSLSCSITCAMNAVHKRYMGEAMCGWQTWYAIFGFAANCWMNAVISNQLFTMLKVSHSHGRYAPPTIRHVGKQTLIVYTYAALLASVCTWNVFGIPYKGGIYQGYACLVKDYDDPSTIFFWLGFLPLCVFIPMAYVIYCIVRVFRNGMLPPPGQRSTLYMYFSLIFVFVFMWLPFILITFAWGPARPGVDSTWVLWIGAQFSHLQGLATVWTILFKLDIRSAFVGTISCGKLKLEQISNTAARSRSRSSNTGTEKTRNISGSIQLLSVVSQPSITGSTEDRRPSGLESINEILGSVSHVEPREPRDPRGEDKANIADKEQGLFASEKKLGSSLEDNNDGSEEEDTFRDNGPLTLQVHRYETSSDEEMGMANPAGSSSSSSSSRRSSSSSRPSIVSVESSIENDLMIADLLPVPTEMQRMVYEDAVTLGVEGNELIRIPADEEMGVIAPVCSGEGSSSPIVSSENYVNTIVDCIPSDMQRIMYEDAVSLGIGGEDIVQLLSSVNDHENILAGASSRDSFIENGPKVIADSPPSAIQLKAHEDSRGLQWGKESTHSSLDSDDCSASVCSDDYFLKMFAKIPDYPTPSQQMLFEDAAALQIDCSELINEEEPRNSRLL</sequence>
<evidence type="ECO:0000256" key="1">
    <source>
        <dbReference type="ARBA" id="ARBA00004141"/>
    </source>
</evidence>
<evidence type="ECO:0000256" key="9">
    <source>
        <dbReference type="SAM" id="Phobius"/>
    </source>
</evidence>
<dbReference type="GO" id="GO:0008188">
    <property type="term" value="F:neuropeptide receptor activity"/>
    <property type="evidence" value="ECO:0007669"/>
    <property type="project" value="TreeGrafter"/>
</dbReference>
<evidence type="ECO:0000256" key="3">
    <source>
        <dbReference type="ARBA" id="ARBA00022989"/>
    </source>
</evidence>
<evidence type="ECO:0000256" key="2">
    <source>
        <dbReference type="ARBA" id="ARBA00022692"/>
    </source>
</evidence>
<comment type="caution">
    <text evidence="11">The sequence shown here is derived from an EMBL/GenBank/DDBJ whole genome shotgun (WGS) entry which is preliminary data.</text>
</comment>
<reference evidence="11" key="1">
    <citation type="submission" date="2023-06" db="EMBL/GenBank/DDBJ databases">
        <title>Survivors Of The Sea: Transcriptome response of Skeletonema marinoi to long-term dormancy.</title>
        <authorList>
            <person name="Pinder M.I.M."/>
            <person name="Kourtchenko O."/>
            <person name="Robertson E.K."/>
            <person name="Larsson T."/>
            <person name="Maumus F."/>
            <person name="Osuna-Cruz C.M."/>
            <person name="Vancaester E."/>
            <person name="Stenow R."/>
            <person name="Vandepoele K."/>
            <person name="Ploug H."/>
            <person name="Bruchert V."/>
            <person name="Godhe A."/>
            <person name="Topel M."/>
        </authorList>
    </citation>
    <scope>NUCLEOTIDE SEQUENCE</scope>
    <source>
        <strain evidence="11">R05AC</strain>
    </source>
</reference>
<protein>
    <recommendedName>
        <fullName evidence="10">G-protein coupled receptors family 1 profile domain-containing protein</fullName>
    </recommendedName>
</protein>
<evidence type="ECO:0000259" key="10">
    <source>
        <dbReference type="PROSITE" id="PS50262"/>
    </source>
</evidence>
<feature type="transmembrane region" description="Helical" evidence="9">
    <location>
        <begin position="35"/>
        <end position="60"/>
    </location>
</feature>
<dbReference type="Gene3D" id="1.20.1070.10">
    <property type="entry name" value="Rhodopsin 7-helix transmembrane proteins"/>
    <property type="match status" value="1"/>
</dbReference>
<feature type="compositionally biased region" description="Low complexity" evidence="8">
    <location>
        <begin position="458"/>
        <end position="478"/>
    </location>
</feature>
<feature type="compositionally biased region" description="Basic and acidic residues" evidence="8">
    <location>
        <begin position="382"/>
        <end position="412"/>
    </location>
</feature>
<dbReference type="PROSITE" id="PS50262">
    <property type="entry name" value="G_PROTEIN_RECEP_F1_2"/>
    <property type="match status" value="1"/>
</dbReference>
<evidence type="ECO:0000256" key="5">
    <source>
        <dbReference type="ARBA" id="ARBA00023136"/>
    </source>
</evidence>
<dbReference type="SUPFAM" id="SSF81321">
    <property type="entry name" value="Family A G protein-coupled receptor-like"/>
    <property type="match status" value="1"/>
</dbReference>
<comment type="subcellular location">
    <subcellularLocation>
        <location evidence="1">Membrane</location>
        <topology evidence="1">Multi-pass membrane protein</topology>
    </subcellularLocation>
</comment>
<keyword evidence="3 9" id="KW-1133">Transmembrane helix</keyword>
<keyword evidence="2 9" id="KW-0812">Transmembrane</keyword>
<feature type="transmembrane region" description="Helical" evidence="9">
    <location>
        <begin position="241"/>
        <end position="264"/>
    </location>
</feature>
<feature type="transmembrane region" description="Helical" evidence="9">
    <location>
        <begin position="112"/>
        <end position="136"/>
    </location>
</feature>
<feature type="transmembrane region" description="Helical" evidence="9">
    <location>
        <begin position="157"/>
        <end position="176"/>
    </location>
</feature>
<feature type="region of interest" description="Disordered" evidence="8">
    <location>
        <begin position="375"/>
        <end position="478"/>
    </location>
</feature>
<organism evidence="11 12">
    <name type="scientific">Skeletonema marinoi</name>
    <dbReference type="NCBI Taxonomy" id="267567"/>
    <lineage>
        <taxon>Eukaryota</taxon>
        <taxon>Sar</taxon>
        <taxon>Stramenopiles</taxon>
        <taxon>Ochrophyta</taxon>
        <taxon>Bacillariophyta</taxon>
        <taxon>Coscinodiscophyceae</taxon>
        <taxon>Thalassiosirophycidae</taxon>
        <taxon>Thalassiosirales</taxon>
        <taxon>Skeletonemataceae</taxon>
        <taxon>Skeletonema</taxon>
        <taxon>Skeletonema marinoi-dohrnii complex</taxon>
    </lineage>
</organism>
<proteinExistence type="predicted"/>
<gene>
    <name evidence="11" type="ORF">QTG54_003600</name>
</gene>
<dbReference type="PANTHER" id="PTHR24238">
    <property type="entry name" value="G-PROTEIN COUPLED RECEPTOR"/>
    <property type="match status" value="1"/>
</dbReference>
<feature type="transmembrane region" description="Helical" evidence="9">
    <location>
        <begin position="72"/>
        <end position="97"/>
    </location>
</feature>
<feature type="transmembrane region" description="Helical" evidence="9">
    <location>
        <begin position="201"/>
        <end position="221"/>
    </location>
</feature>
<evidence type="ECO:0000313" key="12">
    <source>
        <dbReference type="Proteomes" id="UP001224775"/>
    </source>
</evidence>
<accession>A0AAD9DFE4</accession>
<evidence type="ECO:0000313" key="11">
    <source>
        <dbReference type="EMBL" id="KAK1745676.1"/>
    </source>
</evidence>